<evidence type="ECO:0000259" key="1">
    <source>
        <dbReference type="Pfam" id="PF04057"/>
    </source>
</evidence>
<dbReference type="SUPFAM" id="SSF50249">
    <property type="entry name" value="Nucleic acid-binding proteins"/>
    <property type="match status" value="1"/>
</dbReference>
<dbReference type="Pfam" id="PF04057">
    <property type="entry name" value="Rep-A_N"/>
    <property type="match status" value="1"/>
</dbReference>
<evidence type="ECO:0000313" key="3">
    <source>
        <dbReference type="Proteomes" id="UP000836841"/>
    </source>
</evidence>
<dbReference type="GO" id="GO:0005634">
    <property type="term" value="C:nucleus"/>
    <property type="evidence" value="ECO:0007669"/>
    <property type="project" value="InterPro"/>
</dbReference>
<accession>A0AAU9T7G3</accession>
<evidence type="ECO:0000313" key="2">
    <source>
        <dbReference type="EMBL" id="CAH2080190.1"/>
    </source>
</evidence>
<dbReference type="Proteomes" id="UP000836841">
    <property type="component" value="Chromosome 7"/>
</dbReference>
<sequence>MALTVGAVEMVLSGEVTSEKDMNMNPVLQVKKVSLVSINDVDEPRYIVVVSDGRQSVKAVLAKTLIGFVKENFIKVGSCVRLTQFGSQMHRERRFLYVVQLEVIHDLPTLDDAMSIESGELMSSVPESPPDSPEEGEILQNAISKNDASAEMKTFREALGDAKRFIHHTKYSKDEIRATIRVLNRQIDKLNRCWDDFSGVHEGLNGIHKAERPQSDDSEELSCDQLRVIAHSLLKFLEKNTLKAFATAFSPYVNSVVPSEESIRALQAAQAVLLDGGTSVYSVLHGGWDCKEHSEDEDEVFEW</sequence>
<name>A0AAU9T7G3_THLAR</name>
<organism evidence="2 3">
    <name type="scientific">Thlaspi arvense</name>
    <name type="common">Field penny-cress</name>
    <dbReference type="NCBI Taxonomy" id="13288"/>
    <lineage>
        <taxon>Eukaryota</taxon>
        <taxon>Viridiplantae</taxon>
        <taxon>Streptophyta</taxon>
        <taxon>Embryophyta</taxon>
        <taxon>Tracheophyta</taxon>
        <taxon>Spermatophyta</taxon>
        <taxon>Magnoliopsida</taxon>
        <taxon>eudicotyledons</taxon>
        <taxon>Gunneridae</taxon>
        <taxon>Pentapetalae</taxon>
        <taxon>rosids</taxon>
        <taxon>malvids</taxon>
        <taxon>Brassicales</taxon>
        <taxon>Brassicaceae</taxon>
        <taxon>Thlaspideae</taxon>
        <taxon>Thlaspi</taxon>
    </lineage>
</organism>
<keyword evidence="3" id="KW-1185">Reference proteome</keyword>
<dbReference type="InterPro" id="IPR012340">
    <property type="entry name" value="NA-bd_OB-fold"/>
</dbReference>
<dbReference type="EMBL" id="OU466863">
    <property type="protein sequence ID" value="CAH2080190.1"/>
    <property type="molecule type" value="Genomic_DNA"/>
</dbReference>
<dbReference type="InterPro" id="IPR007199">
    <property type="entry name" value="Rep_factor-A_N"/>
</dbReference>
<proteinExistence type="predicted"/>
<dbReference type="AlphaFoldDB" id="A0AAU9T7G3"/>
<feature type="domain" description="Replication factor-A protein 1 N-terminal" evidence="1">
    <location>
        <begin position="3"/>
        <end position="105"/>
    </location>
</feature>
<reference evidence="2 3" key="1">
    <citation type="submission" date="2022-03" db="EMBL/GenBank/DDBJ databases">
        <authorList>
            <person name="Nunn A."/>
            <person name="Chopra R."/>
            <person name="Nunn A."/>
            <person name="Contreras Garrido A."/>
        </authorList>
    </citation>
    <scope>NUCLEOTIDE SEQUENCE [LARGE SCALE GENOMIC DNA]</scope>
</reference>
<dbReference type="Gene3D" id="2.40.50.140">
    <property type="entry name" value="Nucleic acid-binding proteins"/>
    <property type="match status" value="1"/>
</dbReference>
<dbReference type="GO" id="GO:0003677">
    <property type="term" value="F:DNA binding"/>
    <property type="evidence" value="ECO:0007669"/>
    <property type="project" value="InterPro"/>
</dbReference>
<protein>
    <recommendedName>
        <fullName evidence="1">Replication factor-A protein 1 N-terminal domain-containing protein</fullName>
    </recommendedName>
</protein>
<dbReference type="GO" id="GO:0006260">
    <property type="term" value="P:DNA replication"/>
    <property type="evidence" value="ECO:0007669"/>
    <property type="project" value="InterPro"/>
</dbReference>
<gene>
    <name evidence="2" type="ORF">TAV2_LOCUS23821</name>
</gene>